<reference evidence="2" key="1">
    <citation type="submission" date="2012-09" db="EMBL/GenBank/DDBJ databases">
        <title>Genome sequencing and comparative transcriptomics of race 1 and race 4 of banana pathogen: Fusarium oxysporum f. sp. cubense.</title>
        <authorList>
            <person name="Fang X."/>
            <person name="Huang J."/>
        </authorList>
    </citation>
    <scope>NUCLEOTIDE SEQUENCE [LARGE SCALE GENOMIC DNA]</scope>
    <source>
        <strain evidence="2">race 1</strain>
    </source>
</reference>
<dbReference type="OMA" id="VCNTITQ"/>
<dbReference type="EMBL" id="KB730345">
    <property type="protein sequence ID" value="ENH66772.1"/>
    <property type="molecule type" value="Genomic_DNA"/>
</dbReference>
<dbReference type="Proteomes" id="UP000016928">
    <property type="component" value="Unassembled WGS sequence"/>
</dbReference>
<organism evidence="1 2">
    <name type="scientific">Fusarium oxysporum f. sp. cubense (strain race 1)</name>
    <name type="common">Panama disease fungus</name>
    <dbReference type="NCBI Taxonomy" id="1229664"/>
    <lineage>
        <taxon>Eukaryota</taxon>
        <taxon>Fungi</taxon>
        <taxon>Dikarya</taxon>
        <taxon>Ascomycota</taxon>
        <taxon>Pezizomycotina</taxon>
        <taxon>Sordariomycetes</taxon>
        <taxon>Hypocreomycetidae</taxon>
        <taxon>Hypocreales</taxon>
        <taxon>Nectriaceae</taxon>
        <taxon>Fusarium</taxon>
        <taxon>Fusarium oxysporum species complex</taxon>
    </lineage>
</organism>
<dbReference type="VEuPathDB" id="FungiDB:FOC1_g10007423"/>
<evidence type="ECO:0000313" key="2">
    <source>
        <dbReference type="Proteomes" id="UP000016928"/>
    </source>
</evidence>
<evidence type="ECO:0000313" key="1">
    <source>
        <dbReference type="EMBL" id="ENH66772.1"/>
    </source>
</evidence>
<proteinExistence type="predicted"/>
<sequence length="183" mass="20333">MAVDELVPTFPRQTNPTSGTLFSSVHDCAEVCNTITQSFAPAKINSQHIANVYELGRQAGDCSTIFPGWDLFNHRDVTITSWADLDLYQMNWGSELGQPDFVRFPFSVADGVCIILPRRRVNSAPHSQNLVEVVIMLKAEHLDALKTDSLWQSLTLKTVFRSRGIVLSLISPKAFPALGNEIM</sequence>
<dbReference type="HOGENOM" id="CLU_1669441_0_0_1"/>
<reference evidence="2" key="2">
    <citation type="journal article" date="2014" name="PLoS ONE">
        <title>Genome and Transcriptome Analysis of the Fungal Pathogen Fusarium oxysporum f. sp. cubense Causing Banana Vascular Wilt Disease.</title>
        <authorList>
            <person name="Guo L."/>
            <person name="Han L."/>
            <person name="Yang L."/>
            <person name="Zeng H."/>
            <person name="Fan D."/>
            <person name="Zhu Y."/>
            <person name="Feng Y."/>
            <person name="Wang G."/>
            <person name="Peng C."/>
            <person name="Jiang X."/>
            <person name="Zhou D."/>
            <person name="Ni P."/>
            <person name="Liang C."/>
            <person name="Liu L."/>
            <person name="Wang J."/>
            <person name="Mao C."/>
            <person name="Fang X."/>
            <person name="Peng M."/>
            <person name="Huang J."/>
        </authorList>
    </citation>
    <scope>NUCLEOTIDE SEQUENCE [LARGE SCALE GENOMIC DNA]</scope>
    <source>
        <strain evidence="2">race 1</strain>
    </source>
</reference>
<dbReference type="OrthoDB" id="1862401at2759"/>
<dbReference type="Gene3D" id="3.30.559.10">
    <property type="entry name" value="Chloramphenicol acetyltransferase-like domain"/>
    <property type="match status" value="1"/>
</dbReference>
<gene>
    <name evidence="1" type="ORF">FOC1_g10007423</name>
</gene>
<dbReference type="AlphaFoldDB" id="N4U5T5"/>
<name>N4U5T5_FUSC1</name>
<protein>
    <submittedName>
        <fullName evidence="1">Uncharacterized protein</fullName>
    </submittedName>
</protein>
<dbReference type="InterPro" id="IPR023213">
    <property type="entry name" value="CAT-like_dom_sf"/>
</dbReference>
<dbReference type="STRING" id="1229664.N4U5T5"/>
<accession>N4U5T5</accession>